<comment type="similarity">
    <text evidence="1">Belongs to the acetyltransferase family. RimI subfamily.</text>
</comment>
<dbReference type="GO" id="GO:0008080">
    <property type="term" value="F:N-acetyltransferase activity"/>
    <property type="evidence" value="ECO:0007669"/>
    <property type="project" value="InterPro"/>
</dbReference>
<reference evidence="6" key="2">
    <citation type="submission" date="2021-04" db="EMBL/GenBank/DDBJ databases">
        <authorList>
            <person name="Gilroy R."/>
        </authorList>
    </citation>
    <scope>NUCLEOTIDE SEQUENCE</scope>
    <source>
        <strain evidence="6">CHK179-28034</strain>
    </source>
</reference>
<keyword evidence="6" id="KW-0687">Ribonucleoprotein</keyword>
<dbReference type="GO" id="GO:0005840">
    <property type="term" value="C:ribosome"/>
    <property type="evidence" value="ECO:0007669"/>
    <property type="project" value="UniProtKB-KW"/>
</dbReference>
<sequence length="157" mass="17849">MNTTVQIKKMSERDCGAVWELQKKCFSVPWSLESIREMFETEGYLNLTAWEDGVLVGYIGIKAVLDEADITNVAVHPDHRRQGIGKQLLEKLLRQAAAEGVCRIFLEVRTSNAAARALYEGAGFQIIDIRKNYYEKPKEDAYIMVWDFLMPDTAGET</sequence>
<keyword evidence="4" id="KW-0012">Acyltransferase</keyword>
<reference evidence="6" key="1">
    <citation type="journal article" date="2021" name="PeerJ">
        <title>Extensive microbial diversity within the chicken gut microbiome revealed by metagenomics and culture.</title>
        <authorList>
            <person name="Gilroy R."/>
            <person name="Ravi A."/>
            <person name="Getino M."/>
            <person name="Pursley I."/>
            <person name="Horton D.L."/>
            <person name="Alikhan N.F."/>
            <person name="Baker D."/>
            <person name="Gharbi K."/>
            <person name="Hall N."/>
            <person name="Watson M."/>
            <person name="Adriaenssens E.M."/>
            <person name="Foster-Nyarko E."/>
            <person name="Jarju S."/>
            <person name="Secka A."/>
            <person name="Antonio M."/>
            <person name="Oren A."/>
            <person name="Chaudhuri R.R."/>
            <person name="La Ragione R."/>
            <person name="Hildebrand F."/>
            <person name="Pallen M.J."/>
        </authorList>
    </citation>
    <scope>NUCLEOTIDE SEQUENCE</scope>
    <source>
        <strain evidence="6">CHK179-28034</strain>
    </source>
</reference>
<dbReference type="PROSITE" id="PS51186">
    <property type="entry name" value="GNAT"/>
    <property type="match status" value="1"/>
</dbReference>
<comment type="caution">
    <text evidence="6">The sequence shown here is derived from an EMBL/GenBank/DDBJ whole genome shotgun (WGS) entry which is preliminary data.</text>
</comment>
<dbReference type="InterPro" id="IPR016181">
    <property type="entry name" value="Acyl_CoA_acyltransferase"/>
</dbReference>
<dbReference type="Pfam" id="PF00583">
    <property type="entry name" value="Acetyltransf_1"/>
    <property type="match status" value="1"/>
</dbReference>
<dbReference type="NCBIfam" id="TIGR01575">
    <property type="entry name" value="rimI"/>
    <property type="match status" value="1"/>
</dbReference>
<name>A0A9D2EN22_9FIRM</name>
<keyword evidence="3" id="KW-0808">Transferase</keyword>
<accession>A0A9D2EN22</accession>
<evidence type="ECO:0000256" key="2">
    <source>
        <dbReference type="ARBA" id="ARBA00022490"/>
    </source>
</evidence>
<evidence type="ECO:0000313" key="6">
    <source>
        <dbReference type="EMBL" id="HIZ40738.1"/>
    </source>
</evidence>
<dbReference type="InterPro" id="IPR000182">
    <property type="entry name" value="GNAT_dom"/>
</dbReference>
<protein>
    <submittedName>
        <fullName evidence="6">Ribosomal protein S18-alanine N-acetyltransferase</fullName>
    </submittedName>
</protein>
<proteinExistence type="inferred from homology"/>
<dbReference type="PANTHER" id="PTHR43420:SF44">
    <property type="entry name" value="ACETYLTRANSFERASE YPEA"/>
    <property type="match status" value="1"/>
</dbReference>
<evidence type="ECO:0000256" key="1">
    <source>
        <dbReference type="ARBA" id="ARBA00005395"/>
    </source>
</evidence>
<evidence type="ECO:0000259" key="5">
    <source>
        <dbReference type="PROSITE" id="PS51186"/>
    </source>
</evidence>
<evidence type="ECO:0000256" key="3">
    <source>
        <dbReference type="ARBA" id="ARBA00022679"/>
    </source>
</evidence>
<dbReference type="Proteomes" id="UP000824049">
    <property type="component" value="Unassembled WGS sequence"/>
</dbReference>
<dbReference type="AlphaFoldDB" id="A0A9D2EN22"/>
<feature type="domain" description="N-acetyltransferase" evidence="5">
    <location>
        <begin position="5"/>
        <end position="149"/>
    </location>
</feature>
<dbReference type="InterPro" id="IPR050680">
    <property type="entry name" value="YpeA/RimI_acetyltransf"/>
</dbReference>
<dbReference type="SUPFAM" id="SSF55729">
    <property type="entry name" value="Acyl-CoA N-acyltransferases (Nat)"/>
    <property type="match status" value="1"/>
</dbReference>
<dbReference type="Gene3D" id="3.40.630.30">
    <property type="match status" value="1"/>
</dbReference>
<gene>
    <name evidence="6" type="primary">rimI</name>
    <name evidence="6" type="ORF">H9968_12635</name>
</gene>
<dbReference type="InterPro" id="IPR006464">
    <property type="entry name" value="AcTrfase_RimI/Ard1"/>
</dbReference>
<organism evidence="6 7">
    <name type="scientific">Candidatus Anaerobutyricum stercoris</name>
    <dbReference type="NCBI Taxonomy" id="2838457"/>
    <lineage>
        <taxon>Bacteria</taxon>
        <taxon>Bacillati</taxon>
        <taxon>Bacillota</taxon>
        <taxon>Clostridia</taxon>
        <taxon>Lachnospirales</taxon>
        <taxon>Lachnospiraceae</taxon>
        <taxon>Anaerobutyricum</taxon>
    </lineage>
</organism>
<evidence type="ECO:0000256" key="4">
    <source>
        <dbReference type="ARBA" id="ARBA00023315"/>
    </source>
</evidence>
<keyword evidence="2" id="KW-0963">Cytoplasm</keyword>
<dbReference type="CDD" id="cd04301">
    <property type="entry name" value="NAT_SF"/>
    <property type="match status" value="1"/>
</dbReference>
<dbReference type="EMBL" id="DXBR01000114">
    <property type="protein sequence ID" value="HIZ40738.1"/>
    <property type="molecule type" value="Genomic_DNA"/>
</dbReference>
<keyword evidence="6" id="KW-0689">Ribosomal protein</keyword>
<dbReference type="PANTHER" id="PTHR43420">
    <property type="entry name" value="ACETYLTRANSFERASE"/>
    <property type="match status" value="1"/>
</dbReference>
<evidence type="ECO:0000313" key="7">
    <source>
        <dbReference type="Proteomes" id="UP000824049"/>
    </source>
</evidence>